<dbReference type="AlphaFoldDB" id="A0AAW0LTN6"/>
<reference evidence="1 2" key="1">
    <citation type="journal article" date="2018" name="Sci. Data">
        <title>The draft genome sequence of cork oak.</title>
        <authorList>
            <person name="Ramos A.M."/>
            <person name="Usie A."/>
            <person name="Barbosa P."/>
            <person name="Barros P.M."/>
            <person name="Capote T."/>
            <person name="Chaves I."/>
            <person name="Simoes F."/>
            <person name="Abreu I."/>
            <person name="Carrasquinho I."/>
            <person name="Faro C."/>
            <person name="Guimaraes J.B."/>
            <person name="Mendonca D."/>
            <person name="Nobrega F."/>
            <person name="Rodrigues L."/>
            <person name="Saibo N.J.M."/>
            <person name="Varela M.C."/>
            <person name="Egas C."/>
            <person name="Matos J."/>
            <person name="Miguel C.M."/>
            <person name="Oliveira M.M."/>
            <person name="Ricardo C.P."/>
            <person name="Goncalves S."/>
        </authorList>
    </citation>
    <scope>NUCLEOTIDE SEQUENCE [LARGE SCALE GENOMIC DNA]</scope>
    <source>
        <strain evidence="2">cv. HL8</strain>
    </source>
</reference>
<dbReference type="Proteomes" id="UP000237347">
    <property type="component" value="Unassembled WGS sequence"/>
</dbReference>
<protein>
    <submittedName>
        <fullName evidence="1">Uncharacterized protein</fullName>
    </submittedName>
</protein>
<accession>A0AAW0LTN6</accession>
<evidence type="ECO:0000313" key="2">
    <source>
        <dbReference type="Proteomes" id="UP000237347"/>
    </source>
</evidence>
<proteinExistence type="predicted"/>
<sequence>MDGHFYTFLQLVDSYDGRIAWNATWVDHFFAATTASQLGLSCINSCGSLSIPYPFGTSERGLRAATSWVFLTTLYNSFVRVGTFDEEGVIKVASLPSLFQKAKVSHLLLHYSRPYYAFLPQPSLSSATEGGRITDFIKASCSATSYPALCASPIFPHQLAQIALSVRA</sequence>
<gene>
    <name evidence="1" type="ORF">CFP56_030652</name>
</gene>
<dbReference type="EMBL" id="PKMF04000051">
    <property type="protein sequence ID" value="KAK7854850.1"/>
    <property type="molecule type" value="Genomic_DNA"/>
</dbReference>
<comment type="caution">
    <text evidence="1">The sequence shown here is derived from an EMBL/GenBank/DDBJ whole genome shotgun (WGS) entry which is preliminary data.</text>
</comment>
<evidence type="ECO:0000313" key="1">
    <source>
        <dbReference type="EMBL" id="KAK7854850.1"/>
    </source>
</evidence>
<organism evidence="1 2">
    <name type="scientific">Quercus suber</name>
    <name type="common">Cork oak</name>
    <dbReference type="NCBI Taxonomy" id="58331"/>
    <lineage>
        <taxon>Eukaryota</taxon>
        <taxon>Viridiplantae</taxon>
        <taxon>Streptophyta</taxon>
        <taxon>Embryophyta</taxon>
        <taxon>Tracheophyta</taxon>
        <taxon>Spermatophyta</taxon>
        <taxon>Magnoliopsida</taxon>
        <taxon>eudicotyledons</taxon>
        <taxon>Gunneridae</taxon>
        <taxon>Pentapetalae</taxon>
        <taxon>rosids</taxon>
        <taxon>fabids</taxon>
        <taxon>Fagales</taxon>
        <taxon>Fagaceae</taxon>
        <taxon>Quercus</taxon>
    </lineage>
</organism>
<keyword evidence="2" id="KW-1185">Reference proteome</keyword>
<name>A0AAW0LTN6_QUESU</name>